<dbReference type="InterPro" id="IPR001753">
    <property type="entry name" value="Enoyl-CoA_hydra/iso"/>
</dbReference>
<dbReference type="RefSeq" id="WP_170303043.1">
    <property type="nucleotide sequence ID" value="NZ_BKAJ01000040.1"/>
</dbReference>
<dbReference type="SUPFAM" id="SSF52096">
    <property type="entry name" value="ClpP/crotonase"/>
    <property type="match status" value="1"/>
</dbReference>
<dbReference type="Gene3D" id="3.90.226.10">
    <property type="entry name" value="2-enoyl-CoA Hydratase, Chain A, domain 1"/>
    <property type="match status" value="1"/>
</dbReference>
<dbReference type="GO" id="GO:0003824">
    <property type="term" value="F:catalytic activity"/>
    <property type="evidence" value="ECO:0007669"/>
    <property type="project" value="InterPro"/>
</dbReference>
<dbReference type="GO" id="GO:0006635">
    <property type="term" value="P:fatty acid beta-oxidation"/>
    <property type="evidence" value="ECO:0007669"/>
    <property type="project" value="TreeGrafter"/>
</dbReference>
<reference evidence="3 4" key="1">
    <citation type="submission" date="2019-07" db="EMBL/GenBank/DDBJ databases">
        <title>Whole genome shotgun sequence of Reyranella soli NBRC 108950.</title>
        <authorList>
            <person name="Hosoyama A."/>
            <person name="Uohara A."/>
            <person name="Ohji S."/>
            <person name="Ichikawa N."/>
        </authorList>
    </citation>
    <scope>NUCLEOTIDE SEQUENCE [LARGE SCALE GENOMIC DNA]</scope>
    <source>
        <strain evidence="3 4">NBRC 108950</strain>
    </source>
</reference>
<protein>
    <submittedName>
        <fullName evidence="3">Enoyl-CoA hydratase</fullName>
    </submittedName>
</protein>
<dbReference type="InterPro" id="IPR029045">
    <property type="entry name" value="ClpP/crotonase-like_dom_sf"/>
</dbReference>
<keyword evidence="4" id="KW-1185">Reference proteome</keyword>
<evidence type="ECO:0000313" key="3">
    <source>
        <dbReference type="EMBL" id="GEP55606.1"/>
    </source>
</evidence>
<dbReference type="Proteomes" id="UP000321058">
    <property type="component" value="Unassembled WGS sequence"/>
</dbReference>
<dbReference type="Pfam" id="PF00378">
    <property type="entry name" value="ECH_1"/>
    <property type="match status" value="1"/>
</dbReference>
<organism evidence="3 4">
    <name type="scientific">Reyranella soli</name>
    <dbReference type="NCBI Taxonomy" id="1230389"/>
    <lineage>
        <taxon>Bacteria</taxon>
        <taxon>Pseudomonadati</taxon>
        <taxon>Pseudomonadota</taxon>
        <taxon>Alphaproteobacteria</taxon>
        <taxon>Hyphomicrobiales</taxon>
        <taxon>Reyranellaceae</taxon>
        <taxon>Reyranella</taxon>
    </lineage>
</organism>
<dbReference type="AlphaFoldDB" id="A0A512N9E2"/>
<gene>
    <name evidence="3" type="primary">crt</name>
    <name evidence="3" type="ORF">RSO01_27720</name>
</gene>
<dbReference type="CDD" id="cd06558">
    <property type="entry name" value="crotonase-like"/>
    <property type="match status" value="1"/>
</dbReference>
<comment type="similarity">
    <text evidence="1 2">Belongs to the enoyl-CoA hydratase/isomerase family.</text>
</comment>
<sequence length="259" mass="28165">MSQPILIRSSVDRHVGWLEFNRPPVNAFTREMVDETHDAIVAALGDPEVRVLVLASALPRYFSAGADLHVFKGIGQDGMRRWAERCHDIVRLLRNSPKPLLAAINGTAVGGGLEMTLHCDLRFAATDARLGQPEINIGFIPPIATTQALARLIGRPRAIRYLYEGRLVPAAEALDWGLLDELVEPAGLQAHVQAYAETLAAKSPAALAAIRRTVTLGGGMTFEDGMALELDTVVQLAVTPDFAEGVDAFLAKRPPTWRY</sequence>
<proteinExistence type="inferred from homology"/>
<comment type="caution">
    <text evidence="3">The sequence shown here is derived from an EMBL/GenBank/DDBJ whole genome shotgun (WGS) entry which is preliminary data.</text>
</comment>
<dbReference type="InterPro" id="IPR018376">
    <property type="entry name" value="Enoyl-CoA_hyd/isom_CS"/>
</dbReference>
<dbReference type="PANTHER" id="PTHR11941">
    <property type="entry name" value="ENOYL-COA HYDRATASE-RELATED"/>
    <property type="match status" value="1"/>
</dbReference>
<dbReference type="PROSITE" id="PS00166">
    <property type="entry name" value="ENOYL_COA_HYDRATASE"/>
    <property type="match status" value="1"/>
</dbReference>
<evidence type="ECO:0000256" key="2">
    <source>
        <dbReference type="RuleBase" id="RU003707"/>
    </source>
</evidence>
<evidence type="ECO:0000256" key="1">
    <source>
        <dbReference type="ARBA" id="ARBA00005254"/>
    </source>
</evidence>
<evidence type="ECO:0000313" key="4">
    <source>
        <dbReference type="Proteomes" id="UP000321058"/>
    </source>
</evidence>
<name>A0A512N9E2_9HYPH</name>
<accession>A0A512N9E2</accession>
<dbReference type="PANTHER" id="PTHR11941:SF54">
    <property type="entry name" value="ENOYL-COA HYDRATASE, MITOCHONDRIAL"/>
    <property type="match status" value="1"/>
</dbReference>
<dbReference type="EMBL" id="BKAJ01000040">
    <property type="protein sequence ID" value="GEP55606.1"/>
    <property type="molecule type" value="Genomic_DNA"/>
</dbReference>